<organism evidence="5 6">
    <name type="scientific">Nannocystis pusilla</name>
    <dbReference type="NCBI Taxonomy" id="889268"/>
    <lineage>
        <taxon>Bacteria</taxon>
        <taxon>Pseudomonadati</taxon>
        <taxon>Myxococcota</taxon>
        <taxon>Polyangia</taxon>
        <taxon>Nannocystales</taxon>
        <taxon>Nannocystaceae</taxon>
        <taxon>Nannocystis</taxon>
    </lineage>
</organism>
<keyword evidence="5" id="KW-0378">Hydrolase</keyword>
<dbReference type="InterPro" id="IPR008928">
    <property type="entry name" value="6-hairpin_glycosidase_sf"/>
</dbReference>
<reference evidence="5" key="1">
    <citation type="submission" date="2021-08" db="EMBL/GenBank/DDBJ databases">
        <authorList>
            <person name="Stevens D.C."/>
        </authorList>
    </citation>
    <scope>NUCLEOTIDE SEQUENCE</scope>
    <source>
        <strain evidence="5">DSM 53165</strain>
    </source>
</reference>
<feature type="domain" description="Glycosyl hydrolase family 92" evidence="3">
    <location>
        <begin position="326"/>
        <end position="787"/>
    </location>
</feature>
<feature type="region of interest" description="Disordered" evidence="1">
    <location>
        <begin position="21"/>
        <end position="68"/>
    </location>
</feature>
<dbReference type="NCBIfam" id="TIGR01180">
    <property type="entry name" value="aman2_put"/>
    <property type="match status" value="1"/>
</dbReference>
<dbReference type="GO" id="GO:0016798">
    <property type="term" value="F:hydrolase activity, acting on glycosyl bonds"/>
    <property type="evidence" value="ECO:0007669"/>
    <property type="project" value="UniProtKB-KW"/>
</dbReference>
<dbReference type="Gene3D" id="3.30.2080.10">
    <property type="entry name" value="GH92 mannosidase domain"/>
    <property type="match status" value="1"/>
</dbReference>
<evidence type="ECO:0000259" key="4">
    <source>
        <dbReference type="Pfam" id="PF17678"/>
    </source>
</evidence>
<gene>
    <name evidence="5" type="ORF">K7C98_23345</name>
</gene>
<dbReference type="PANTHER" id="PTHR12143">
    <property type="entry name" value="PEPTIDE N-GLYCANASE PNGASE -RELATED"/>
    <property type="match status" value="1"/>
</dbReference>
<keyword evidence="2" id="KW-0732">Signal</keyword>
<comment type="caution">
    <text evidence="5">The sequence shown here is derived from an EMBL/GenBank/DDBJ whole genome shotgun (WGS) entry which is preliminary data.</text>
</comment>
<dbReference type="PROSITE" id="PS51257">
    <property type="entry name" value="PROKAR_LIPOPROTEIN"/>
    <property type="match status" value="1"/>
</dbReference>
<evidence type="ECO:0000313" key="5">
    <source>
        <dbReference type="EMBL" id="MBZ5712187.1"/>
    </source>
</evidence>
<sequence>MLPRLRLLPAAFLLAACTDPPPADATDSDSGSAGTTTGGTTAPTTGSDGSDGTSMSPTTGSEEPELPGVFAPAPLIQHVDPFIGTGGSGYGVGSSYPGPQVPFGLARPGPDTTLTGGFALAFSHCAGYHYDDTEIQGFSQVRMHGTGIVDYGNVRVMPTLGMSPDKTEVGGYRVAYDKDSEQASPGYYAVTLADGIAAELTATARVGLQRFTFPEGQDPVVILDLAHGLPDVEVVGGQVEVDAEAGEIRGHHQVSGGYSGRFGGVRVYYALRASRPFAAFGSWDDGTPVDGAAAQEGPAVGAYVRFDPGEPVVIGVGLSFVDAEHAAMNLDAEAPDLDFEAARTAAEAAWEQELARVEVRGESPRDFKLLYTAIYHALLMPTLASDVDGSYRGLDDAVHTTDRPYYTDFSLWDTFRTLHPLLTLLYPEYQADMLRSLTRMAEDGGWMPRWPLGTGYTNGMDGESATIVFADSILKGFDPDDVGLASAYAAMRKTATEPVPPGSPYGGRMAVDKYIELGYVPVEAGGSSSSWTLESAYNDFALAKLAEVLGEQADADMFAERAGSWRNVWDPEQQFLVARSETGAFVPVDDPLTWQDFYAEGNALQYAWYAPHDLDGLTEAMGGREATLARLQQFFADSEQEVISLMPQQYYWQGNEPDIHAPFMFSALGDHAGSARWSRWVLRNRYGDHPGGLPGNDDGGTMSGWLAFAAWGLFPIAGTEDYLLGSPIFSEAILHLAGGDLRIVAPVTGDDAVGGTAAASWEGEPLAQPRLKHGDIAQGGTLRIDLSP</sequence>
<accession>A0ABS7TVM2</accession>
<feature type="chain" id="PRO_5045522359" evidence="2">
    <location>
        <begin position="26"/>
        <end position="788"/>
    </location>
</feature>
<dbReference type="Proteomes" id="UP001139031">
    <property type="component" value="Unassembled WGS sequence"/>
</dbReference>
<protein>
    <submittedName>
        <fullName evidence="5">GH92 family glycosyl hydrolase</fullName>
        <ecNumber evidence="5">3.2.1.-</ecNumber>
    </submittedName>
</protein>
<evidence type="ECO:0000259" key="3">
    <source>
        <dbReference type="Pfam" id="PF07971"/>
    </source>
</evidence>
<dbReference type="PANTHER" id="PTHR12143:SF39">
    <property type="entry name" value="SECRETED PROTEIN"/>
    <property type="match status" value="1"/>
</dbReference>
<evidence type="ECO:0000256" key="2">
    <source>
        <dbReference type="SAM" id="SignalP"/>
    </source>
</evidence>
<proteinExistence type="predicted"/>
<dbReference type="Pfam" id="PF07971">
    <property type="entry name" value="Glyco_hydro_92"/>
    <property type="match status" value="1"/>
</dbReference>
<dbReference type="InterPro" id="IPR050883">
    <property type="entry name" value="PNGase"/>
</dbReference>
<dbReference type="InterPro" id="IPR041371">
    <property type="entry name" value="GH92_N"/>
</dbReference>
<dbReference type="EC" id="3.2.1.-" evidence="5"/>
<evidence type="ECO:0000256" key="1">
    <source>
        <dbReference type="SAM" id="MobiDB-lite"/>
    </source>
</evidence>
<dbReference type="InterPro" id="IPR012939">
    <property type="entry name" value="Glyco_hydro_92"/>
</dbReference>
<dbReference type="RefSeq" id="WP_224193946.1">
    <property type="nucleotide sequence ID" value="NZ_JAIRAU010000028.1"/>
</dbReference>
<dbReference type="Gene3D" id="1.20.1050.60">
    <property type="entry name" value="alpha-1,2-mannosidase"/>
    <property type="match status" value="1"/>
</dbReference>
<feature type="domain" description="Glycosyl hydrolase family 92 N-terminal" evidence="4">
    <location>
        <begin position="78"/>
        <end position="319"/>
    </location>
</feature>
<keyword evidence="6" id="KW-1185">Reference proteome</keyword>
<dbReference type="InterPro" id="IPR014718">
    <property type="entry name" value="GH-type_carb-bd"/>
</dbReference>
<dbReference type="Gene3D" id="2.70.98.10">
    <property type="match status" value="1"/>
</dbReference>
<dbReference type="SUPFAM" id="SSF48208">
    <property type="entry name" value="Six-hairpin glycosidases"/>
    <property type="match status" value="1"/>
</dbReference>
<feature type="compositionally biased region" description="Low complexity" evidence="1">
    <location>
        <begin position="21"/>
        <end position="61"/>
    </location>
</feature>
<dbReference type="InterPro" id="IPR005887">
    <property type="entry name" value="GH92_a_mannosidase_put"/>
</dbReference>
<keyword evidence="5" id="KW-0326">Glycosidase</keyword>
<feature type="signal peptide" evidence="2">
    <location>
        <begin position="1"/>
        <end position="25"/>
    </location>
</feature>
<dbReference type="Gene3D" id="1.20.1610.10">
    <property type="entry name" value="alpha-1,2-mannosidases domains"/>
    <property type="match status" value="1"/>
</dbReference>
<name>A0ABS7TVM2_9BACT</name>
<dbReference type="Pfam" id="PF17678">
    <property type="entry name" value="Glyco_hydro_92N"/>
    <property type="match status" value="1"/>
</dbReference>
<evidence type="ECO:0000313" key="6">
    <source>
        <dbReference type="Proteomes" id="UP001139031"/>
    </source>
</evidence>
<dbReference type="EMBL" id="JAIRAU010000028">
    <property type="protein sequence ID" value="MBZ5712187.1"/>
    <property type="molecule type" value="Genomic_DNA"/>
</dbReference>